<protein>
    <submittedName>
        <fullName evidence="2">Uncharacterized protein</fullName>
    </submittedName>
</protein>
<proteinExistence type="predicted"/>
<keyword evidence="3" id="KW-1185">Reference proteome</keyword>
<reference evidence="2 3" key="1">
    <citation type="journal article" date="2015" name="Sci. Rep.">
        <title>The power of single molecule real-time sequencing technology in the de novo assembly of a eukaryotic genome.</title>
        <authorList>
            <person name="Sakai H."/>
            <person name="Naito K."/>
            <person name="Ogiso-Tanaka E."/>
            <person name="Takahashi Y."/>
            <person name="Iseki K."/>
            <person name="Muto C."/>
            <person name="Satou K."/>
            <person name="Teruya K."/>
            <person name="Shiroma A."/>
            <person name="Shimoji M."/>
            <person name="Hirano T."/>
            <person name="Itoh T."/>
            <person name="Kaga A."/>
            <person name="Tomooka N."/>
        </authorList>
    </citation>
    <scope>NUCLEOTIDE SEQUENCE [LARGE SCALE GENOMIC DNA]</scope>
    <source>
        <strain evidence="3">cv. Shumari</strain>
    </source>
</reference>
<evidence type="ECO:0000256" key="1">
    <source>
        <dbReference type="SAM" id="MobiDB-lite"/>
    </source>
</evidence>
<accession>A0A0S3RTD6</accession>
<evidence type="ECO:0000313" key="3">
    <source>
        <dbReference type="Proteomes" id="UP000291084"/>
    </source>
</evidence>
<evidence type="ECO:0000313" key="2">
    <source>
        <dbReference type="EMBL" id="BAT83856.1"/>
    </source>
</evidence>
<name>A0A0S3RTD6_PHAAN</name>
<sequence>MHGLRPRCLRHHHRSQRGRQANPRNDPLPRNQQHPLLCKYPIIKTLQEITFLWGILSNSFLAHVNWPHAHPKMGVCKMQFLLACPCVTTAASKT</sequence>
<dbReference type="EMBL" id="AP015037">
    <property type="protein sequence ID" value="BAT83856.1"/>
    <property type="molecule type" value="Genomic_DNA"/>
</dbReference>
<feature type="compositionally biased region" description="Basic residues" evidence="1">
    <location>
        <begin position="1"/>
        <end position="17"/>
    </location>
</feature>
<organism evidence="2 3">
    <name type="scientific">Vigna angularis var. angularis</name>
    <dbReference type="NCBI Taxonomy" id="157739"/>
    <lineage>
        <taxon>Eukaryota</taxon>
        <taxon>Viridiplantae</taxon>
        <taxon>Streptophyta</taxon>
        <taxon>Embryophyta</taxon>
        <taxon>Tracheophyta</taxon>
        <taxon>Spermatophyta</taxon>
        <taxon>Magnoliopsida</taxon>
        <taxon>eudicotyledons</taxon>
        <taxon>Gunneridae</taxon>
        <taxon>Pentapetalae</taxon>
        <taxon>rosids</taxon>
        <taxon>fabids</taxon>
        <taxon>Fabales</taxon>
        <taxon>Fabaceae</taxon>
        <taxon>Papilionoideae</taxon>
        <taxon>50 kb inversion clade</taxon>
        <taxon>NPAAA clade</taxon>
        <taxon>indigoferoid/millettioid clade</taxon>
        <taxon>Phaseoleae</taxon>
        <taxon>Vigna</taxon>
    </lineage>
</organism>
<gene>
    <name evidence="2" type="primary">Vigan.04G109200</name>
    <name evidence="2" type="ORF">VIGAN_04109200</name>
</gene>
<feature type="region of interest" description="Disordered" evidence="1">
    <location>
        <begin position="1"/>
        <end position="32"/>
    </location>
</feature>
<dbReference type="AlphaFoldDB" id="A0A0S3RTD6"/>
<dbReference type="Proteomes" id="UP000291084">
    <property type="component" value="Chromosome 4"/>
</dbReference>